<dbReference type="GO" id="GO:0006979">
    <property type="term" value="P:response to oxidative stress"/>
    <property type="evidence" value="ECO:0007669"/>
    <property type="project" value="TreeGrafter"/>
</dbReference>
<feature type="non-terminal residue" evidence="4">
    <location>
        <position position="427"/>
    </location>
</feature>
<dbReference type="SUPFAM" id="SSF52518">
    <property type="entry name" value="Thiamin diphosphate-binding fold (THDP-binding)"/>
    <property type="match status" value="1"/>
</dbReference>
<proteinExistence type="predicted"/>
<evidence type="ECO:0000313" key="4">
    <source>
        <dbReference type="EMBL" id="SVC18603.1"/>
    </source>
</evidence>
<dbReference type="Pfam" id="PF01558">
    <property type="entry name" value="POR"/>
    <property type="match status" value="1"/>
</dbReference>
<dbReference type="InterPro" id="IPR050722">
    <property type="entry name" value="Pyruvate:ferred/Flavod_OxRd"/>
</dbReference>
<dbReference type="Gene3D" id="3.40.50.970">
    <property type="match status" value="1"/>
</dbReference>
<evidence type="ECO:0008006" key="5">
    <source>
        <dbReference type="Google" id="ProtNLM"/>
    </source>
</evidence>
<dbReference type="FunFam" id="3.40.50.970:FF:000022">
    <property type="entry name" value="2-oxoglutarate ferredoxin oxidoreductase alpha subunit"/>
    <property type="match status" value="1"/>
</dbReference>
<dbReference type="PANTHER" id="PTHR32154">
    <property type="entry name" value="PYRUVATE-FLAVODOXIN OXIDOREDUCTASE-RELATED"/>
    <property type="match status" value="1"/>
</dbReference>
<feature type="domain" description="Pyruvate/ketoisovalerate oxidoreductase catalytic" evidence="2">
    <location>
        <begin position="7"/>
        <end position="141"/>
    </location>
</feature>
<accession>A0A382K528</accession>
<evidence type="ECO:0000256" key="1">
    <source>
        <dbReference type="ARBA" id="ARBA00023002"/>
    </source>
</evidence>
<protein>
    <recommendedName>
        <fullName evidence="5">Pyruvate flavodoxin/ferredoxin oxidoreductase pyrimidine binding domain-containing protein</fullName>
    </recommendedName>
</protein>
<evidence type="ECO:0000259" key="2">
    <source>
        <dbReference type="Pfam" id="PF01558"/>
    </source>
</evidence>
<dbReference type="SUPFAM" id="SSF53323">
    <property type="entry name" value="Pyruvate-ferredoxin oxidoreductase, PFOR, domain III"/>
    <property type="match status" value="1"/>
</dbReference>
<keyword evidence="1" id="KW-0560">Oxidoreductase</keyword>
<organism evidence="4">
    <name type="scientific">marine metagenome</name>
    <dbReference type="NCBI Taxonomy" id="408172"/>
    <lineage>
        <taxon>unclassified sequences</taxon>
        <taxon>metagenomes</taxon>
        <taxon>ecological metagenomes</taxon>
    </lineage>
</organism>
<dbReference type="InterPro" id="IPR019752">
    <property type="entry name" value="Pyrv/ketoisovalerate_OxRed_cat"/>
</dbReference>
<dbReference type="EMBL" id="UINC01077977">
    <property type="protein sequence ID" value="SVC18603.1"/>
    <property type="molecule type" value="Genomic_DNA"/>
</dbReference>
<dbReference type="InterPro" id="IPR029061">
    <property type="entry name" value="THDP-binding"/>
</dbReference>
<dbReference type="Gene3D" id="3.40.920.10">
    <property type="entry name" value="Pyruvate-ferredoxin oxidoreductase, PFOR, domain III"/>
    <property type="match status" value="1"/>
</dbReference>
<dbReference type="Pfam" id="PF01855">
    <property type="entry name" value="POR_N"/>
    <property type="match status" value="1"/>
</dbReference>
<dbReference type="InterPro" id="IPR002869">
    <property type="entry name" value="Pyrv_flavodox_OxRed_cen"/>
</dbReference>
<dbReference type="PANTHER" id="PTHR32154:SF20">
    <property type="entry name" value="2-OXOGLUTARATE OXIDOREDUCTASE SUBUNIT KORA"/>
    <property type="match status" value="1"/>
</dbReference>
<dbReference type="AlphaFoldDB" id="A0A382K528"/>
<name>A0A382K528_9ZZZZ</name>
<evidence type="ECO:0000259" key="3">
    <source>
        <dbReference type="Pfam" id="PF01855"/>
    </source>
</evidence>
<feature type="domain" description="Pyruvate flavodoxin/ferredoxin oxidoreductase pyrimidine binding" evidence="3">
    <location>
        <begin position="190"/>
        <end position="404"/>
    </location>
</feature>
<dbReference type="GO" id="GO:0016903">
    <property type="term" value="F:oxidoreductase activity, acting on the aldehyde or oxo group of donors"/>
    <property type="evidence" value="ECO:0007669"/>
    <property type="project" value="InterPro"/>
</dbReference>
<dbReference type="InterPro" id="IPR002880">
    <property type="entry name" value="Pyrv_Fd/Flavodoxin_OxRdtase_N"/>
</dbReference>
<reference evidence="4" key="1">
    <citation type="submission" date="2018-05" db="EMBL/GenBank/DDBJ databases">
        <authorList>
            <person name="Lanie J.A."/>
            <person name="Ng W.-L."/>
            <person name="Kazmierczak K.M."/>
            <person name="Andrzejewski T.M."/>
            <person name="Davidsen T.M."/>
            <person name="Wayne K.J."/>
            <person name="Tettelin H."/>
            <person name="Glass J.I."/>
            <person name="Rusch D."/>
            <person name="Podicherti R."/>
            <person name="Tsui H.-C.T."/>
            <person name="Winkler M.E."/>
        </authorList>
    </citation>
    <scope>NUCLEOTIDE SEQUENCE</scope>
</reference>
<gene>
    <name evidence="4" type="ORF">METZ01_LOCUS271457</name>
</gene>
<dbReference type="CDD" id="cd07034">
    <property type="entry name" value="TPP_PYR_PFOR_IOR-alpha_like"/>
    <property type="match status" value="1"/>
</dbReference>
<feature type="non-terminal residue" evidence="4">
    <location>
        <position position="1"/>
    </location>
</feature>
<sequence>SRDIHTPGDAPDILVAMNPAALKVHQKEIVPGGTIICNANAFTPKNLKLASYETNPLEDKTLDDHYTVYSVEMSKMVALACEDLGLTPKIVDRTKNFFALGLLFWIYDRPTQPTKDWLAIKFAKKPELVEANVRAMDAGYNYGETTEIFTTRYKVDKASLPPGTYRNVVGNYALSMGLAAAAERSKLNLFYGGYPITPASDILHTLSAWKHLGIKTFQAEDEIAGITSVIGAAFTGSLGVTATSGPGIALKGEALGLAVIAELPLVVVNVQRGGPSTGLPTKTEQSDLLQAMYGRNGEAPMPVIASSTPGDCFYAAYEACRIAIKYMTPVLLLTDGYLANGSEPWQVPVVDDLPSIDVKFADKSSLVDGQFMPYLRNKKTLARPWAIPGMKDLEHRIGGIEKEDVTGNVSYDPENHHYMVETRARKV</sequence>